<comment type="caution">
    <text evidence="7">The sequence shown here is derived from an EMBL/GenBank/DDBJ whole genome shotgun (WGS) entry which is preliminary data.</text>
</comment>
<evidence type="ECO:0000256" key="1">
    <source>
        <dbReference type="ARBA" id="ARBA00022670"/>
    </source>
</evidence>
<dbReference type="GO" id="GO:0008237">
    <property type="term" value="F:metallopeptidase activity"/>
    <property type="evidence" value="ECO:0007669"/>
    <property type="project" value="UniProtKB-KW"/>
</dbReference>
<sequence>MKIAKWIWPLLTFVSIQALAGSPRYVYNNDNQLVPIHWEETNSPYKWHLNELGYPPLSISIVEQQLHEAFSAWQVLPDSNVTFEYQGTTKQRGSGDGSQLSAYIDGINVISFVNSEYDFPSSVLAVCSTSSFGEEVLITENNNDLDGDGEGDIPVGLYPAGSIFNADIFFDGSKTFTKELLHNVALHEIGHCIGLAHSSVEFSVMTPYADNDLSRGALLKNDDISTLVSYMGKDEAKQRYGTISGQVFNGVTGNTIRGAHVYAVNSDTLVQEVGTYSLIDGEYNLRLPVGNYFLKIEPLDGTHPGLEAERLTSIVNPPENTFFEREYYDLSESSYESGTEVPMLFNVTAGLNVESIDFYINEKIASEFSFELKAGLNYFGYPQKVPFGLTSYSLLNQLSTFMKINRIEKFNQETGGFEFSFMVDGEPQGVNFDIQEGEGYLISSDAGGDLVFPGATYCHEFELKKGLNLVAITCPPANFDSYQLIEAIGSSYTVESVRFYDSVKKQYLETQYINNQIMGDKFSLTHGVAVEIRMLRDIGKFKLSKIDVSPPIISAISPGSALPGDYVLISGQGFNADVNLNVVLLGNQRLPIQSASHNSLLIQLPNSITPAEYELTVITNELISNSVTLSVKSTEVEEKDDALSQLLSGMEVKGSISSLGEQDIYTFVALDGSKLNVNLIPVNSEPGLSLQILNPYGGLLLQKDAITGSSQVNIQNFQIKETGIYTLVVSAKSVGAYRLSFDLDAPQGAARTSVLMGESQVAVKGTELKQPILMLVTDKRGQPVSNADVVISQRTGNNNAEAYKKVTGLSLPLTTKDLNATSADSINTVSDDSYLKTLKSDNYGLIGVAVAVPDLTNDFQLVVSVPSFNDIEPVLLNVKVIEEPIAQIKIDRTEQNCANKCPVGQMLPEPWRATFLNAQGQGIPGVPVEWLVISGGGKLGKQSGEATQTRVKVESDANGKVEVFHKLGEQLYLNSDTSDLSQPIIELPQAVLMTIPGQSAPLLFTAEVKAGPVASISSNRSSILRETLYTQSINSLGFIAKDSFGNPVADEKITLLSPAPSSGIAVMPGYVNGTQLEDFRTNERGIWLGSISIGDVIPTIDEFGNKGSIGLAETYVLNLQVGSQIISFDLDVDMGPVLASVKPISSALIGQHLDEPLVFKPHGFMRKLKFDPSQLVPSDAAILSNVYIKRNYTGSNEQDYGWHFTDSASVFYDINRSDFSQLVPLIHKGDEVHVTVHNDQEIGTEIIPTDTRLSCVDIENANQVIFCSGELQARAYRAREAVVNVDNVGQFSSRKAIVVKAVIPNFSHGILVGSTSVAPAGSTAETEIDIHWWNVAKEMNVKDLTGVSWIYPQPISLSFIVDDSDEGLGSHSDIYPGIKEVSGIDLNTLNITLPNGTEINGLNIQDSLKLNQAPNFARIWFEHLQISQINESSVASSPEHFQLIYEPKSSELTEGLNTVKLKVSDSAGNDTNEISCTFNYPTSIECQE</sequence>
<protein>
    <submittedName>
        <fullName evidence="7">Matrixin family metalloprotease</fullName>
        <ecNumber evidence="7">3.4.24.-</ecNumber>
    </submittedName>
</protein>
<dbReference type="InterPro" id="IPR014756">
    <property type="entry name" value="Ig_E-set"/>
</dbReference>
<dbReference type="InterPro" id="IPR021190">
    <property type="entry name" value="Pept_M10A"/>
</dbReference>
<evidence type="ECO:0000256" key="3">
    <source>
        <dbReference type="ARBA" id="ARBA00022801"/>
    </source>
</evidence>
<dbReference type="Gene3D" id="2.60.40.10">
    <property type="entry name" value="Immunoglobulins"/>
    <property type="match status" value="1"/>
</dbReference>
<dbReference type="Gene3D" id="3.40.390.10">
    <property type="entry name" value="Collagenase (Catalytic Domain)"/>
    <property type="match status" value="1"/>
</dbReference>
<dbReference type="SUPFAM" id="SSF55486">
    <property type="entry name" value="Metalloproteases ('zincins'), catalytic domain"/>
    <property type="match status" value="1"/>
</dbReference>
<dbReference type="RefSeq" id="WP_175082892.1">
    <property type="nucleotide sequence ID" value="NZ_JAKUMG010000011.1"/>
</dbReference>
<keyword evidence="1" id="KW-0645">Protease</keyword>
<evidence type="ECO:0000259" key="6">
    <source>
        <dbReference type="Pfam" id="PF01833"/>
    </source>
</evidence>
<accession>A0ABT6U3B6</accession>
<evidence type="ECO:0000313" key="7">
    <source>
        <dbReference type="EMBL" id="MDI4670665.1"/>
    </source>
</evidence>
<keyword evidence="8" id="KW-1185">Reference proteome</keyword>
<keyword evidence="3 7" id="KW-0378">Hydrolase</keyword>
<dbReference type="PANTHER" id="PTHR10201">
    <property type="entry name" value="MATRIX METALLOPROTEINASE"/>
    <property type="match status" value="1"/>
</dbReference>
<evidence type="ECO:0000256" key="2">
    <source>
        <dbReference type="ARBA" id="ARBA00022723"/>
    </source>
</evidence>
<dbReference type="InterPro" id="IPR024079">
    <property type="entry name" value="MetalloPept_cat_dom_sf"/>
</dbReference>
<dbReference type="InterPro" id="IPR002909">
    <property type="entry name" value="IPT_dom"/>
</dbReference>
<keyword evidence="4" id="KW-0862">Zinc</keyword>
<proteinExistence type="predicted"/>
<feature type="domain" description="IPT/TIG" evidence="6">
    <location>
        <begin position="551"/>
        <end position="630"/>
    </location>
</feature>
<dbReference type="InterPro" id="IPR001818">
    <property type="entry name" value="Pept_M10_metallopeptidase"/>
</dbReference>
<dbReference type="EMBL" id="JAKUMG010000011">
    <property type="protein sequence ID" value="MDI4670665.1"/>
    <property type="molecule type" value="Genomic_DNA"/>
</dbReference>
<evidence type="ECO:0000256" key="4">
    <source>
        <dbReference type="ARBA" id="ARBA00022833"/>
    </source>
</evidence>
<dbReference type="PRINTS" id="PR00138">
    <property type="entry name" value="MATRIXIN"/>
</dbReference>
<dbReference type="EC" id="3.4.24.-" evidence="7"/>
<dbReference type="SUPFAM" id="SSF81296">
    <property type="entry name" value="E set domains"/>
    <property type="match status" value="1"/>
</dbReference>
<evidence type="ECO:0000313" key="8">
    <source>
        <dbReference type="Proteomes" id="UP001156974"/>
    </source>
</evidence>
<dbReference type="PANTHER" id="PTHR10201:SF294">
    <property type="entry name" value="MATRIX METALLOPROTEINASE 16"/>
    <property type="match status" value="1"/>
</dbReference>
<dbReference type="Pfam" id="PF00413">
    <property type="entry name" value="Peptidase_M10"/>
    <property type="match status" value="1"/>
</dbReference>
<gene>
    <name evidence="7" type="ORF">MKZ47_16455</name>
</gene>
<reference evidence="7 8" key="1">
    <citation type="submission" date="2022-02" db="EMBL/GenBank/DDBJ databases">
        <title>Genome analysis of Beneficial Microorganisms for Coral consortium from Pocillopora damicornis.</title>
        <authorList>
            <person name="Rosado P.M."/>
            <person name="Cardoso P.M."/>
            <person name="Rosado J.G."/>
            <person name="Schultz J."/>
            <person name="Rocha U."/>
            <person name="Costa T.K."/>
            <person name="Peixoto R.S."/>
        </authorList>
    </citation>
    <scope>NUCLEOTIDE SEQUENCE [LARGE SCALE GENOMIC DNA]</scope>
    <source>
        <strain evidence="7 8">BMC5</strain>
    </source>
</reference>
<dbReference type="InterPro" id="IPR013783">
    <property type="entry name" value="Ig-like_fold"/>
</dbReference>
<dbReference type="Proteomes" id="UP001156974">
    <property type="component" value="Unassembled WGS sequence"/>
</dbReference>
<dbReference type="Pfam" id="PF01833">
    <property type="entry name" value="TIG"/>
    <property type="match status" value="1"/>
</dbReference>
<feature type="domain" description="Peptidase M10 metallopeptidase" evidence="5">
    <location>
        <begin position="142"/>
        <end position="226"/>
    </location>
</feature>
<keyword evidence="2" id="KW-0479">Metal-binding</keyword>
<organism evidence="7 8">
    <name type="scientific">Pseudoalteromonas shioyasakiensis</name>
    <dbReference type="NCBI Taxonomy" id="1190813"/>
    <lineage>
        <taxon>Bacteria</taxon>
        <taxon>Pseudomonadati</taxon>
        <taxon>Pseudomonadota</taxon>
        <taxon>Gammaproteobacteria</taxon>
        <taxon>Alteromonadales</taxon>
        <taxon>Pseudoalteromonadaceae</taxon>
        <taxon>Pseudoalteromonas</taxon>
    </lineage>
</organism>
<dbReference type="SUPFAM" id="SSF49464">
    <property type="entry name" value="Carboxypeptidase regulatory domain-like"/>
    <property type="match status" value="1"/>
</dbReference>
<dbReference type="Gene3D" id="2.60.120.380">
    <property type="match status" value="1"/>
</dbReference>
<dbReference type="InterPro" id="IPR008969">
    <property type="entry name" value="CarboxyPept-like_regulatory"/>
</dbReference>
<evidence type="ECO:0000259" key="5">
    <source>
        <dbReference type="Pfam" id="PF00413"/>
    </source>
</evidence>
<keyword evidence="7" id="KW-0482">Metalloprotease</keyword>
<name>A0ABT6U3B6_9GAMM</name>